<gene>
    <name evidence="2" type="ORF">AVDCRST_MAG83-1054</name>
</gene>
<feature type="region of interest" description="Disordered" evidence="1">
    <location>
        <begin position="21"/>
        <end position="202"/>
    </location>
</feature>
<feature type="compositionally biased region" description="Low complexity" evidence="1">
    <location>
        <begin position="69"/>
        <end position="91"/>
    </location>
</feature>
<feature type="compositionally biased region" description="Basic residues" evidence="1">
    <location>
        <begin position="376"/>
        <end position="390"/>
    </location>
</feature>
<proteinExistence type="predicted"/>
<evidence type="ECO:0000256" key="1">
    <source>
        <dbReference type="SAM" id="MobiDB-lite"/>
    </source>
</evidence>
<feature type="non-terminal residue" evidence="2">
    <location>
        <position position="406"/>
    </location>
</feature>
<sequence length="406" mass="44611">ARCRPERTRPHCQIRLRLHRRSAHRSQPPGVLRQRGTGAREHQCGPRALECRSGIPDGPSPDRFRRLLTRGTRLRLPAGPGPGVVDVPADPRLGHRTPLPPSARLHLGGHRPDRPGHRVPQCPRALAREAGLPTEGQPGHRELHRHPSRLRRSRGRRRRSRGADIPGRLAACPRHLGGAGPHRPGGAAALAAPARGRHRARHHAAGPLPLALGVGPGLAGDDLHGFAIDRLLHPDGVAADHRTKPGHLRHHRGHSPFHFPAGQRVRQPRHRKDPAPGTGSTARSLHHQRAHVRDLPRARSGAGAHPAVGPFGSHRMWEPDRHRPVPLQPPHRELPAGSVTVRHGAIRRIRSGSGGPGDFRWPPRCERRLDASAPGRRGRHGGARRNRGACRARPGDQRPRTAWKWM</sequence>
<feature type="compositionally biased region" description="Basic residues" evidence="1">
    <location>
        <begin position="142"/>
        <end position="160"/>
    </location>
</feature>
<feature type="compositionally biased region" description="Low complexity" evidence="1">
    <location>
        <begin position="173"/>
        <end position="194"/>
    </location>
</feature>
<dbReference type="AlphaFoldDB" id="A0A6J4GZQ9"/>
<organism evidence="2">
    <name type="scientific">uncultured Arthrobacter sp</name>
    <dbReference type="NCBI Taxonomy" id="114050"/>
    <lineage>
        <taxon>Bacteria</taxon>
        <taxon>Bacillati</taxon>
        <taxon>Actinomycetota</taxon>
        <taxon>Actinomycetes</taxon>
        <taxon>Micrococcales</taxon>
        <taxon>Micrococcaceae</taxon>
        <taxon>Arthrobacter</taxon>
        <taxon>environmental samples</taxon>
    </lineage>
</organism>
<feature type="region of interest" description="Disordered" evidence="1">
    <location>
        <begin position="369"/>
        <end position="406"/>
    </location>
</feature>
<reference evidence="2" key="1">
    <citation type="submission" date="2020-02" db="EMBL/GenBank/DDBJ databases">
        <authorList>
            <person name="Meier V. D."/>
        </authorList>
    </citation>
    <scope>NUCLEOTIDE SEQUENCE</scope>
    <source>
        <strain evidence="2">AVDCRST_MAG83</strain>
    </source>
</reference>
<feature type="compositionally biased region" description="Basic residues" evidence="1">
    <location>
        <begin position="244"/>
        <end position="255"/>
    </location>
</feature>
<protein>
    <submittedName>
        <fullName evidence="2">Uncharacterized protein</fullName>
    </submittedName>
</protein>
<feature type="non-terminal residue" evidence="2">
    <location>
        <position position="1"/>
    </location>
</feature>
<dbReference type="EMBL" id="CADCTE010000001">
    <property type="protein sequence ID" value="CAA9210322.1"/>
    <property type="molecule type" value="Genomic_DNA"/>
</dbReference>
<feature type="region of interest" description="Disordered" evidence="1">
    <location>
        <begin position="238"/>
        <end position="320"/>
    </location>
</feature>
<evidence type="ECO:0000313" key="2">
    <source>
        <dbReference type="EMBL" id="CAA9210322.1"/>
    </source>
</evidence>
<accession>A0A6J4GZQ9</accession>
<name>A0A6J4GZQ9_9MICC</name>